<evidence type="ECO:0000256" key="2">
    <source>
        <dbReference type="SAM" id="Phobius"/>
    </source>
</evidence>
<protein>
    <submittedName>
        <fullName evidence="3">PAAR domain-containing protein</fullName>
    </submittedName>
</protein>
<feature type="transmembrane region" description="Helical" evidence="2">
    <location>
        <begin position="75"/>
        <end position="98"/>
    </location>
</feature>
<keyword evidence="2" id="KW-1133">Transmembrane helix</keyword>
<sequence>MDNTPDIVQRITQHIQSFQRSKVQLGKPREVVMPAARVGDIINHTSFWSALAGAVVGACVTAGIFALASAAVAAVGITGGLAAPIAAAVLGGVATWAVSDGIEKVTNAVTNFINEAIGGDPSGPIILGSPNVLVNNKPLALAKLPLSVGCTHHSPPPQIAQGSETVSANGKPVARKGDKTECSATIAEGSPNVFFGSGQGTYVDMKPEFTGFQRALLIGMEFMIPPTMLISKGMGKAVAQAGKSLAIRGTYVGAVITNQTKNVYKKFVFKFKQKFAKTAEEAADNALRMGKDKGAAAELSINGRTYTGVSGMTKIEDLHPSLQKILEKVPKKNQTQWGGYCAEIQCMDKALKAGENLNGAVGKAVNIGKSGKGHGTSKKPCLTCQYVSEQLGVTLK</sequence>
<feature type="transmembrane region" description="Helical" evidence="2">
    <location>
        <begin position="47"/>
        <end position="68"/>
    </location>
</feature>
<dbReference type="Gene3D" id="2.60.200.60">
    <property type="match status" value="1"/>
</dbReference>
<dbReference type="CDD" id="cd14742">
    <property type="entry name" value="PAAR_RHS"/>
    <property type="match status" value="1"/>
</dbReference>
<dbReference type="EMBL" id="DYVQ01000105">
    <property type="protein sequence ID" value="HJF75020.1"/>
    <property type="molecule type" value="Genomic_DNA"/>
</dbReference>
<evidence type="ECO:0000313" key="3">
    <source>
        <dbReference type="EMBL" id="HJF75020.1"/>
    </source>
</evidence>
<comment type="caution">
    <text evidence="3">The sequence shown here is derived from an EMBL/GenBank/DDBJ whole genome shotgun (WGS) entry which is preliminary data.</text>
</comment>
<keyword evidence="2" id="KW-0472">Membrane</keyword>
<name>A0A921L2L6_9PAST</name>
<gene>
    <name evidence="3" type="ORF">K8W15_12725</name>
</gene>
<feature type="region of interest" description="Disordered" evidence="1">
    <location>
        <begin position="154"/>
        <end position="178"/>
    </location>
</feature>
<reference evidence="3" key="1">
    <citation type="journal article" date="2021" name="PeerJ">
        <title>Extensive microbial diversity within the chicken gut microbiome revealed by metagenomics and culture.</title>
        <authorList>
            <person name="Gilroy R."/>
            <person name="Ravi A."/>
            <person name="Getino M."/>
            <person name="Pursley I."/>
            <person name="Horton D.L."/>
            <person name="Alikhan N.F."/>
            <person name="Baker D."/>
            <person name="Gharbi K."/>
            <person name="Hall N."/>
            <person name="Watson M."/>
            <person name="Adriaenssens E.M."/>
            <person name="Foster-Nyarko E."/>
            <person name="Jarju S."/>
            <person name="Secka A."/>
            <person name="Antonio M."/>
            <person name="Oren A."/>
            <person name="Chaudhuri R.R."/>
            <person name="La Ragione R."/>
            <person name="Hildebrand F."/>
            <person name="Pallen M.J."/>
        </authorList>
    </citation>
    <scope>NUCLEOTIDE SEQUENCE</scope>
    <source>
        <strain evidence="3">ChiHjej11B10-15683</strain>
    </source>
</reference>
<dbReference type="AlphaFoldDB" id="A0A921L2L6"/>
<keyword evidence="2" id="KW-0812">Transmembrane</keyword>
<evidence type="ECO:0000313" key="4">
    <source>
        <dbReference type="Proteomes" id="UP000749334"/>
    </source>
</evidence>
<organism evidence="3 4">
    <name type="scientific">Gallibacterium anatis</name>
    <dbReference type="NCBI Taxonomy" id="750"/>
    <lineage>
        <taxon>Bacteria</taxon>
        <taxon>Pseudomonadati</taxon>
        <taxon>Pseudomonadota</taxon>
        <taxon>Gammaproteobacteria</taxon>
        <taxon>Pasteurellales</taxon>
        <taxon>Pasteurellaceae</taxon>
        <taxon>Gallibacterium</taxon>
    </lineage>
</organism>
<proteinExistence type="predicted"/>
<evidence type="ECO:0000256" key="1">
    <source>
        <dbReference type="SAM" id="MobiDB-lite"/>
    </source>
</evidence>
<dbReference type="Pfam" id="PF05488">
    <property type="entry name" value="PAAR_motif"/>
    <property type="match status" value="1"/>
</dbReference>
<dbReference type="Proteomes" id="UP000749334">
    <property type="component" value="Unassembled WGS sequence"/>
</dbReference>
<reference evidence="3" key="2">
    <citation type="submission" date="2021-09" db="EMBL/GenBank/DDBJ databases">
        <authorList>
            <person name="Gilroy R."/>
        </authorList>
    </citation>
    <scope>NUCLEOTIDE SEQUENCE</scope>
    <source>
        <strain evidence="3">ChiHjej11B10-15683</strain>
    </source>
</reference>
<dbReference type="InterPro" id="IPR008727">
    <property type="entry name" value="PAAR_motif"/>
</dbReference>
<accession>A0A921L2L6</accession>